<dbReference type="PANTHER" id="PTHR43441">
    <property type="entry name" value="RIBOSOMAL-PROTEIN-SERINE ACETYLTRANSFERASE"/>
    <property type="match status" value="1"/>
</dbReference>
<proteinExistence type="predicted"/>
<sequence length="242" mass="27201">MTNVFDQNFCFPVPAVLENPRLKLIPWDPSLHSNIYVQSIAPHPELFDYLPFGPFNSRKTFDPWFEERIHKQRGQIAFAIFDKTQGDSDKGFAGMIGLLNASSSHLSTEIGFVTILPAFQRSHVASNAVGLLLNWALNPPGPVPVDFALMGLGLRRVYWNANTLNTRSIALAERLGLKLEAVLRWDRVLPADRVAFARKDALRKDDPREGQPGRDTALLAICWDDWVNGGREKAVHVMERVS</sequence>
<dbReference type="InterPro" id="IPR016181">
    <property type="entry name" value="Acyl_CoA_acyltransferase"/>
</dbReference>
<evidence type="ECO:0000259" key="1">
    <source>
        <dbReference type="Pfam" id="PF13302"/>
    </source>
</evidence>
<organism evidence="2 3">
    <name type="scientific">Macrolepiota fuliginosa MF-IS2</name>
    <dbReference type="NCBI Taxonomy" id="1400762"/>
    <lineage>
        <taxon>Eukaryota</taxon>
        <taxon>Fungi</taxon>
        <taxon>Dikarya</taxon>
        <taxon>Basidiomycota</taxon>
        <taxon>Agaricomycotina</taxon>
        <taxon>Agaricomycetes</taxon>
        <taxon>Agaricomycetidae</taxon>
        <taxon>Agaricales</taxon>
        <taxon>Agaricineae</taxon>
        <taxon>Agaricaceae</taxon>
        <taxon>Macrolepiota</taxon>
    </lineage>
</organism>
<dbReference type="AlphaFoldDB" id="A0A9P5XDW9"/>
<protein>
    <submittedName>
        <fullName evidence="2">Acyl-CoA N-acyltransferase</fullName>
    </submittedName>
</protein>
<evidence type="ECO:0000313" key="2">
    <source>
        <dbReference type="EMBL" id="KAF9449218.1"/>
    </source>
</evidence>
<feature type="domain" description="N-acetyltransferase" evidence="1">
    <location>
        <begin position="21"/>
        <end position="178"/>
    </location>
</feature>
<dbReference type="EMBL" id="MU151137">
    <property type="protein sequence ID" value="KAF9449218.1"/>
    <property type="molecule type" value="Genomic_DNA"/>
</dbReference>
<dbReference type="InterPro" id="IPR051908">
    <property type="entry name" value="Ribosomal_N-acetyltransferase"/>
</dbReference>
<gene>
    <name evidence="2" type="ORF">P691DRAFT_575169</name>
</gene>
<dbReference type="PANTHER" id="PTHR43441:SF5">
    <property type="entry name" value="FAMILY ACETYLTRANSFERASE, PUTATIVE-RELATED"/>
    <property type="match status" value="1"/>
</dbReference>
<dbReference type="GO" id="GO:1990189">
    <property type="term" value="F:protein N-terminal-serine acetyltransferase activity"/>
    <property type="evidence" value="ECO:0007669"/>
    <property type="project" value="TreeGrafter"/>
</dbReference>
<name>A0A9P5XDW9_9AGAR</name>
<accession>A0A9P5XDW9</accession>
<dbReference type="Pfam" id="PF13302">
    <property type="entry name" value="Acetyltransf_3"/>
    <property type="match status" value="1"/>
</dbReference>
<dbReference type="Proteomes" id="UP000807342">
    <property type="component" value="Unassembled WGS sequence"/>
</dbReference>
<comment type="caution">
    <text evidence="2">The sequence shown here is derived from an EMBL/GenBank/DDBJ whole genome shotgun (WGS) entry which is preliminary data.</text>
</comment>
<keyword evidence="3" id="KW-1185">Reference proteome</keyword>
<reference evidence="2" key="1">
    <citation type="submission" date="2020-11" db="EMBL/GenBank/DDBJ databases">
        <authorList>
            <consortium name="DOE Joint Genome Institute"/>
            <person name="Ahrendt S."/>
            <person name="Riley R."/>
            <person name="Andreopoulos W."/>
            <person name="Labutti K."/>
            <person name="Pangilinan J."/>
            <person name="Ruiz-Duenas F.J."/>
            <person name="Barrasa J.M."/>
            <person name="Sanchez-Garcia M."/>
            <person name="Camarero S."/>
            <person name="Miyauchi S."/>
            <person name="Serrano A."/>
            <person name="Linde D."/>
            <person name="Babiker R."/>
            <person name="Drula E."/>
            <person name="Ayuso-Fernandez I."/>
            <person name="Pacheco R."/>
            <person name="Padilla G."/>
            <person name="Ferreira P."/>
            <person name="Barriuso J."/>
            <person name="Kellner H."/>
            <person name="Castanera R."/>
            <person name="Alfaro M."/>
            <person name="Ramirez L."/>
            <person name="Pisabarro A.G."/>
            <person name="Kuo A."/>
            <person name="Tritt A."/>
            <person name="Lipzen A."/>
            <person name="He G."/>
            <person name="Yan M."/>
            <person name="Ng V."/>
            <person name="Cullen D."/>
            <person name="Martin F."/>
            <person name="Rosso M.-N."/>
            <person name="Henrissat B."/>
            <person name="Hibbett D."/>
            <person name="Martinez A.T."/>
            <person name="Grigoriev I.V."/>
        </authorList>
    </citation>
    <scope>NUCLEOTIDE SEQUENCE</scope>
    <source>
        <strain evidence="2">MF-IS2</strain>
    </source>
</reference>
<dbReference type="SUPFAM" id="SSF55729">
    <property type="entry name" value="Acyl-CoA N-acyltransferases (Nat)"/>
    <property type="match status" value="1"/>
</dbReference>
<dbReference type="GO" id="GO:0008999">
    <property type="term" value="F:protein-N-terminal-alanine acetyltransferase activity"/>
    <property type="evidence" value="ECO:0007669"/>
    <property type="project" value="TreeGrafter"/>
</dbReference>
<dbReference type="Gene3D" id="3.40.630.30">
    <property type="match status" value="1"/>
</dbReference>
<dbReference type="InterPro" id="IPR000182">
    <property type="entry name" value="GNAT_dom"/>
</dbReference>
<evidence type="ECO:0000313" key="3">
    <source>
        <dbReference type="Proteomes" id="UP000807342"/>
    </source>
</evidence>
<dbReference type="OrthoDB" id="41238at2759"/>